<feature type="domain" description="RRM" evidence="4">
    <location>
        <begin position="402"/>
        <end position="482"/>
    </location>
</feature>
<dbReference type="AlphaFoldDB" id="A0A4S8KFJ7"/>
<feature type="compositionally biased region" description="Acidic residues" evidence="3">
    <location>
        <begin position="152"/>
        <end position="199"/>
    </location>
</feature>
<feature type="compositionally biased region" description="Gly residues" evidence="3">
    <location>
        <begin position="790"/>
        <end position="806"/>
    </location>
</feature>
<dbReference type="Proteomes" id="UP000317650">
    <property type="component" value="Chromosome 4"/>
</dbReference>
<evidence type="ECO:0000256" key="1">
    <source>
        <dbReference type="ARBA" id="ARBA00022884"/>
    </source>
</evidence>
<evidence type="ECO:0000259" key="4">
    <source>
        <dbReference type="PROSITE" id="PS50102"/>
    </source>
</evidence>
<dbReference type="FunFam" id="3.30.70.330:FF:000310">
    <property type="entry name" value="RNA recognition water-stress protein1"/>
    <property type="match status" value="1"/>
</dbReference>
<feature type="compositionally biased region" description="Basic and acidic residues" evidence="3">
    <location>
        <begin position="584"/>
        <end position="595"/>
    </location>
</feature>
<protein>
    <recommendedName>
        <fullName evidence="4">RRM domain-containing protein</fullName>
    </recommendedName>
</protein>
<dbReference type="PANTHER" id="PTHR21245">
    <property type="entry name" value="HETEROGENEOUS NUCLEAR RIBONUCLEOPROTEIN"/>
    <property type="match status" value="1"/>
</dbReference>
<feature type="compositionally biased region" description="Basic and acidic residues" evidence="3">
    <location>
        <begin position="200"/>
        <end position="217"/>
    </location>
</feature>
<dbReference type="FunFam" id="3.30.70.330:FF:000806">
    <property type="entry name" value="Heterogeneous nuclear ribonucleoprotein Q isoform A"/>
    <property type="match status" value="1"/>
</dbReference>
<gene>
    <name evidence="5" type="ORF">C4D60_Mb04t28780</name>
</gene>
<evidence type="ECO:0000256" key="2">
    <source>
        <dbReference type="PROSITE-ProRule" id="PRU00176"/>
    </source>
</evidence>
<dbReference type="STRING" id="52838.A0A4S8KFJ7"/>
<evidence type="ECO:0000313" key="6">
    <source>
        <dbReference type="Proteomes" id="UP000317650"/>
    </source>
</evidence>
<dbReference type="PROSITE" id="PS50102">
    <property type="entry name" value="RRM"/>
    <property type="match status" value="3"/>
</dbReference>
<feature type="domain" description="RRM" evidence="4">
    <location>
        <begin position="305"/>
        <end position="389"/>
    </location>
</feature>
<dbReference type="EMBL" id="PYDT01000001">
    <property type="protein sequence ID" value="THU74003.1"/>
    <property type="molecule type" value="Genomic_DNA"/>
</dbReference>
<keyword evidence="1 2" id="KW-0694">RNA-binding</keyword>
<feature type="compositionally biased region" description="Low complexity" evidence="3">
    <location>
        <begin position="779"/>
        <end position="789"/>
    </location>
</feature>
<dbReference type="GO" id="GO:0003723">
    <property type="term" value="F:RNA binding"/>
    <property type="evidence" value="ECO:0007669"/>
    <property type="project" value="UniProtKB-UniRule"/>
</dbReference>
<dbReference type="Pfam" id="PF00076">
    <property type="entry name" value="RRM_1"/>
    <property type="match status" value="3"/>
</dbReference>
<evidence type="ECO:0000256" key="3">
    <source>
        <dbReference type="SAM" id="MobiDB-lite"/>
    </source>
</evidence>
<feature type="region of interest" description="Disordered" evidence="3">
    <location>
        <begin position="1"/>
        <end position="43"/>
    </location>
</feature>
<feature type="compositionally biased region" description="Low complexity" evidence="3">
    <location>
        <begin position="523"/>
        <end position="533"/>
    </location>
</feature>
<dbReference type="SUPFAM" id="SSF54928">
    <property type="entry name" value="RNA-binding domain, RBD"/>
    <property type="match status" value="2"/>
</dbReference>
<proteinExistence type="predicted"/>
<feature type="region of interest" description="Disordered" evidence="3">
    <location>
        <begin position="557"/>
        <end position="611"/>
    </location>
</feature>
<keyword evidence="6" id="KW-1185">Reference proteome</keyword>
<feature type="region of interest" description="Disordered" evidence="3">
    <location>
        <begin position="625"/>
        <end position="682"/>
    </location>
</feature>
<reference evidence="5 6" key="1">
    <citation type="journal article" date="2019" name="Nat. Plants">
        <title>Genome sequencing of Musa balbisiana reveals subgenome evolution and function divergence in polyploid bananas.</title>
        <authorList>
            <person name="Yao X."/>
        </authorList>
    </citation>
    <scope>NUCLEOTIDE SEQUENCE [LARGE SCALE GENOMIC DNA]</scope>
    <source>
        <strain evidence="6">cv. DH-PKW</strain>
        <tissue evidence="5">Leaves</tissue>
    </source>
</reference>
<dbReference type="InterPro" id="IPR012677">
    <property type="entry name" value="Nucleotide-bd_a/b_plait_sf"/>
</dbReference>
<dbReference type="InterPro" id="IPR000504">
    <property type="entry name" value="RRM_dom"/>
</dbReference>
<dbReference type="InterPro" id="IPR035979">
    <property type="entry name" value="RBD_domain_sf"/>
</dbReference>
<feature type="region of interest" description="Disordered" evidence="3">
    <location>
        <begin position="516"/>
        <end position="545"/>
    </location>
</feature>
<evidence type="ECO:0000313" key="5">
    <source>
        <dbReference type="EMBL" id="THU74003.1"/>
    </source>
</evidence>
<dbReference type="FunFam" id="3.30.70.330:FF:000187">
    <property type="entry name" value="Heterogeneous nuclear ribonucleoprotein Q"/>
    <property type="match status" value="1"/>
</dbReference>
<name>A0A4S8KFJ7_MUSBA</name>
<feature type="compositionally biased region" description="Acidic residues" evidence="3">
    <location>
        <begin position="129"/>
        <end position="142"/>
    </location>
</feature>
<dbReference type="CDD" id="cd00590">
    <property type="entry name" value="RRM_SF"/>
    <property type="match status" value="3"/>
</dbReference>
<dbReference type="Gene3D" id="3.30.70.330">
    <property type="match status" value="3"/>
</dbReference>
<feature type="domain" description="RRM" evidence="4">
    <location>
        <begin position="225"/>
        <end position="303"/>
    </location>
</feature>
<sequence>MPPRSAKKASGGSAGLRKTASRTAKGTPKAQIQPEVAEEPPKVEVVTAPVDDVKKEIKVEEVVVEKAVADKPVMLDSGEKGLEHWDVKLIKSPYFVNRPCKIFMLVIADEDDVKEVYMEEDKGERLELEDNEPEDDPEDDTAVDYGEKDMENEVQEDYVDEGEEGEEDDMAEEEEADMVDEEIEDGGEELEGEEDDENADEGHEIDAEEEEHHEVVKEHKKRKEFEIFVGGLDKDATEDDLKKVFTKVGVITEIRLMMNPITKKNKGFAFLRFATVEQARRAVSELKSPVVRGKQCGVAPSQDSDTLFVGNICKSWTKEHFKEKLKSYGVENMEDLTLIEDTNNAGMNRGFAFLEFSSRAEAMDAYRRLQKRDVVFGVDRTAKVAFADSFIEPDDEIMAQVRTVFIDGLPAAWDEDRVKDYLKKYGVVEKVELARNMPAAKRKDFGFVTFDTHDNAVSCAEGINNAELGEGDNKVKVRARLSRPHQRGRVKRGLRGNFMIGRRPAYGGRVPYGRPPPHRFPSRAPRPIVPRGVPVGGRGVKRPLGYRDRHPVMAAAERGRLPPPERSYERRPPAPIASYPKISARRDYGRRDELPPPRSRAAVEYGSRVPAERHSSYKVDYSFRGSAYSDIPPRNATRPGDRRAYIDDGYERKLERPVPSYREGRSRDYDSIPGPKRPYSELDDSRYADVNIRQTRARLDYVSGSGAQYGDAYSDRFSRSHVGYSSSRASLSGHDSFYGSRQGMYGGGSGSGNDGGRMYSSGLNSSYLSRGSDVGGGSSYSSTSLYSGRGLSGSGYVGSGGSSSYY</sequence>
<feature type="compositionally biased region" description="Basic and acidic residues" evidence="3">
    <location>
        <begin position="639"/>
        <end position="670"/>
    </location>
</feature>
<feature type="region of interest" description="Disordered" evidence="3">
    <location>
        <begin position="770"/>
        <end position="806"/>
    </location>
</feature>
<dbReference type="SMART" id="SM00360">
    <property type="entry name" value="RRM"/>
    <property type="match status" value="3"/>
</dbReference>
<comment type="caution">
    <text evidence="5">The sequence shown here is derived from an EMBL/GenBank/DDBJ whole genome shotgun (WGS) entry which is preliminary data.</text>
</comment>
<accession>A0A4S8KFJ7</accession>
<organism evidence="5 6">
    <name type="scientific">Musa balbisiana</name>
    <name type="common">Banana</name>
    <dbReference type="NCBI Taxonomy" id="52838"/>
    <lineage>
        <taxon>Eukaryota</taxon>
        <taxon>Viridiplantae</taxon>
        <taxon>Streptophyta</taxon>
        <taxon>Embryophyta</taxon>
        <taxon>Tracheophyta</taxon>
        <taxon>Spermatophyta</taxon>
        <taxon>Magnoliopsida</taxon>
        <taxon>Liliopsida</taxon>
        <taxon>Zingiberales</taxon>
        <taxon>Musaceae</taxon>
        <taxon>Musa</taxon>
    </lineage>
</organism>
<feature type="region of interest" description="Disordered" evidence="3">
    <location>
        <begin position="121"/>
        <end position="218"/>
    </location>
</feature>